<sequence length="37" mass="4162">MRSACGVLEDAFTACLRQRVALQIEVLVIRRDARVSD</sequence>
<accession>A0A0E1W686</accession>
<dbReference type="EMBL" id="CM000833">
    <property type="protein sequence ID" value="EET05162.1"/>
    <property type="molecule type" value="Genomic_DNA"/>
</dbReference>
<dbReference type="Proteomes" id="UP000001812">
    <property type="component" value="Chromosome II"/>
</dbReference>
<organism evidence="1">
    <name type="scientific">Burkholderia pseudomallei 1710a</name>
    <dbReference type="NCBI Taxonomy" id="320371"/>
    <lineage>
        <taxon>Bacteria</taxon>
        <taxon>Pseudomonadati</taxon>
        <taxon>Pseudomonadota</taxon>
        <taxon>Betaproteobacteria</taxon>
        <taxon>Burkholderiales</taxon>
        <taxon>Burkholderiaceae</taxon>
        <taxon>Burkholderia</taxon>
        <taxon>pseudomallei group</taxon>
    </lineage>
</organism>
<name>A0A0E1W686_BURPE</name>
<dbReference type="AlphaFoldDB" id="A0A0E1W686"/>
<proteinExistence type="predicted"/>
<protein>
    <submittedName>
        <fullName evidence="1">Uncharacterized protein</fullName>
    </submittedName>
</protein>
<dbReference type="HOGENOM" id="CLU_3341326_0_0_4"/>
<gene>
    <name evidence="1" type="ORF">BURPS1710A_A2114</name>
</gene>
<evidence type="ECO:0000313" key="1">
    <source>
        <dbReference type="EMBL" id="EET05162.1"/>
    </source>
</evidence>
<reference evidence="1" key="1">
    <citation type="submission" date="2009-05" db="EMBL/GenBank/DDBJ databases">
        <authorList>
            <person name="Harkins D.M."/>
            <person name="DeShazer D."/>
            <person name="Woods D.E."/>
            <person name="Brinkac L.M."/>
            <person name="Brown K.A."/>
            <person name="Hung G.C."/>
            <person name="Tuanyok A."/>
            <person name="Zhang B."/>
            <person name="Nierman W.C."/>
        </authorList>
    </citation>
    <scope>NUCLEOTIDE SEQUENCE [LARGE SCALE GENOMIC DNA]</scope>
    <source>
        <strain evidence="1">1710a</strain>
    </source>
</reference>